<gene>
    <name evidence="2" type="ORF">DL546_004539</name>
</gene>
<evidence type="ECO:0000313" key="3">
    <source>
        <dbReference type="Proteomes" id="UP000275385"/>
    </source>
</evidence>
<dbReference type="SUPFAM" id="SSF49777">
    <property type="entry name" value="PEBP-like"/>
    <property type="match status" value="1"/>
</dbReference>
<dbReference type="Pfam" id="PF01161">
    <property type="entry name" value="PBP"/>
    <property type="match status" value="1"/>
</dbReference>
<name>A0A420YER2_9PEZI</name>
<feature type="region of interest" description="Disordered" evidence="1">
    <location>
        <begin position="184"/>
        <end position="216"/>
    </location>
</feature>
<sequence length="216" mass="24047">MDHKTLTDRLSKAGLVPGPAERLIPSDFNPTVQLEISFEGKPVQHGTSFRTSEVAVVPGVKFKPEAEADSRASYTLMLVGPDPAEPTNADKAFFRHWLIPGLEPLASGMVAETKFALTPYRGPELEKDSTPHSYLYLLYREPRNQDPRKEDVGGDEFEERRAWKPEDYIKKHELKLVGLNWMTCAPEGGKTDNDGNNPDDVDTTEEPVVEPTVLAS</sequence>
<dbReference type="InterPro" id="IPR036610">
    <property type="entry name" value="PEBP-like_sf"/>
</dbReference>
<dbReference type="AlphaFoldDB" id="A0A420YER2"/>
<dbReference type="STRING" id="177199.A0A420YER2"/>
<organism evidence="2 3">
    <name type="scientific">Coniochaeta pulveracea</name>
    <dbReference type="NCBI Taxonomy" id="177199"/>
    <lineage>
        <taxon>Eukaryota</taxon>
        <taxon>Fungi</taxon>
        <taxon>Dikarya</taxon>
        <taxon>Ascomycota</taxon>
        <taxon>Pezizomycotina</taxon>
        <taxon>Sordariomycetes</taxon>
        <taxon>Sordariomycetidae</taxon>
        <taxon>Coniochaetales</taxon>
        <taxon>Coniochaetaceae</taxon>
        <taxon>Coniochaeta</taxon>
    </lineage>
</organism>
<dbReference type="Proteomes" id="UP000275385">
    <property type="component" value="Unassembled WGS sequence"/>
</dbReference>
<evidence type="ECO:0008006" key="4">
    <source>
        <dbReference type="Google" id="ProtNLM"/>
    </source>
</evidence>
<evidence type="ECO:0000256" key="1">
    <source>
        <dbReference type="SAM" id="MobiDB-lite"/>
    </source>
</evidence>
<dbReference type="PANTHER" id="PTHR11362">
    <property type="entry name" value="PHOSPHATIDYLETHANOLAMINE-BINDING PROTEIN"/>
    <property type="match status" value="1"/>
</dbReference>
<dbReference type="EMBL" id="QVQW01000014">
    <property type="protein sequence ID" value="RKU46388.1"/>
    <property type="molecule type" value="Genomic_DNA"/>
</dbReference>
<keyword evidence="3" id="KW-1185">Reference proteome</keyword>
<dbReference type="OrthoDB" id="2506647at2759"/>
<dbReference type="GO" id="GO:0005543">
    <property type="term" value="F:phospholipid binding"/>
    <property type="evidence" value="ECO:0007669"/>
    <property type="project" value="TreeGrafter"/>
</dbReference>
<dbReference type="InterPro" id="IPR008914">
    <property type="entry name" value="PEBP"/>
</dbReference>
<feature type="compositionally biased region" description="Acidic residues" evidence="1">
    <location>
        <begin position="197"/>
        <end position="208"/>
    </location>
</feature>
<dbReference type="CDD" id="cd00866">
    <property type="entry name" value="PEBP_euk"/>
    <property type="match status" value="1"/>
</dbReference>
<evidence type="ECO:0000313" key="2">
    <source>
        <dbReference type="EMBL" id="RKU46388.1"/>
    </source>
</evidence>
<protein>
    <recommendedName>
        <fullName evidence="4">Phosphatidylethanolamine-binding protein</fullName>
    </recommendedName>
</protein>
<proteinExistence type="predicted"/>
<dbReference type="GO" id="GO:0046578">
    <property type="term" value="P:regulation of Ras protein signal transduction"/>
    <property type="evidence" value="ECO:0007669"/>
    <property type="project" value="TreeGrafter"/>
</dbReference>
<dbReference type="Gene3D" id="3.90.280.10">
    <property type="entry name" value="PEBP-like"/>
    <property type="match status" value="1"/>
</dbReference>
<dbReference type="PANTHER" id="PTHR11362:SF85">
    <property type="entry name" value="INHIBITOR (TFS1), PUTATIVE (AFU_ORTHOLOGUE AFUA_4G08120)-RELATED"/>
    <property type="match status" value="1"/>
</dbReference>
<reference evidence="2 3" key="1">
    <citation type="submission" date="2018-08" db="EMBL/GenBank/DDBJ databases">
        <title>Draft genome of the lignicolous fungus Coniochaeta pulveracea.</title>
        <authorList>
            <person name="Borstlap C.J."/>
            <person name="De Witt R.N."/>
            <person name="Botha A."/>
            <person name="Volschenk H."/>
        </authorList>
    </citation>
    <scope>NUCLEOTIDE SEQUENCE [LARGE SCALE GENOMIC DNA]</scope>
    <source>
        <strain evidence="2 3">CAB683</strain>
    </source>
</reference>
<dbReference type="GO" id="GO:0030414">
    <property type="term" value="F:peptidase inhibitor activity"/>
    <property type="evidence" value="ECO:0007669"/>
    <property type="project" value="TreeGrafter"/>
</dbReference>
<accession>A0A420YER2</accession>
<dbReference type="InterPro" id="IPR035810">
    <property type="entry name" value="PEBP_euk"/>
</dbReference>
<dbReference type="GO" id="GO:0030162">
    <property type="term" value="P:regulation of proteolysis"/>
    <property type="evidence" value="ECO:0007669"/>
    <property type="project" value="TreeGrafter"/>
</dbReference>
<comment type="caution">
    <text evidence="2">The sequence shown here is derived from an EMBL/GenBank/DDBJ whole genome shotgun (WGS) entry which is preliminary data.</text>
</comment>